<protein>
    <submittedName>
        <fullName evidence="1">Uncharacterized protein</fullName>
    </submittedName>
</protein>
<dbReference type="KEGG" id="saqu:EJC51_46830"/>
<gene>
    <name evidence="1" type="ORF">EJC51_46830</name>
</gene>
<evidence type="ECO:0000313" key="1">
    <source>
        <dbReference type="EMBL" id="AZP22891.1"/>
    </source>
</evidence>
<evidence type="ECO:0000313" key="2">
    <source>
        <dbReference type="Proteomes" id="UP000280197"/>
    </source>
</evidence>
<sequence length="114" mass="12324">MMTTTTQRILDLAAAAPATRGEDLVLLLGEANELYQQGLKELHRDVALRLDGLATADLMAAAETADMPCDASQDREEVILLLALAEWEMTPAALAYTQMAETAAHRGICLIPEE</sequence>
<dbReference type="EMBL" id="CP034463">
    <property type="protein sequence ID" value="AZP22891.1"/>
    <property type="molecule type" value="Genomic_DNA"/>
</dbReference>
<keyword evidence="2" id="KW-1185">Reference proteome</keyword>
<name>A0A3Q9C3Y2_9ACTN</name>
<proteinExistence type="predicted"/>
<dbReference type="AlphaFoldDB" id="A0A3Q9C3Y2"/>
<organism evidence="1 2">
    <name type="scientific">Streptomyces aquilus</name>
    <dbReference type="NCBI Taxonomy" id="2548456"/>
    <lineage>
        <taxon>Bacteria</taxon>
        <taxon>Bacillati</taxon>
        <taxon>Actinomycetota</taxon>
        <taxon>Actinomycetes</taxon>
        <taxon>Kitasatosporales</taxon>
        <taxon>Streptomycetaceae</taxon>
        <taxon>Streptomyces</taxon>
    </lineage>
</organism>
<accession>A0A3Q9C3Y2</accession>
<reference evidence="1 2" key="1">
    <citation type="submission" date="2018-12" db="EMBL/GenBank/DDBJ databases">
        <authorList>
            <person name="Li K."/>
        </authorList>
    </citation>
    <scope>NUCLEOTIDE SEQUENCE [LARGE SCALE GENOMIC DNA]</scope>
    <source>
        <strain evidence="2">CR22</strain>
    </source>
</reference>
<dbReference type="RefSeq" id="WP_126276689.1">
    <property type="nucleotide sequence ID" value="NZ_CP034463.1"/>
</dbReference>
<dbReference type="Proteomes" id="UP000280197">
    <property type="component" value="Chromosome"/>
</dbReference>